<evidence type="ECO:0000256" key="5">
    <source>
        <dbReference type="ARBA" id="ARBA00022801"/>
    </source>
</evidence>
<accession>B8FEW0</accession>
<comment type="catalytic activity">
    <reaction evidence="8">
        <text>adenosine + phosphate = alpha-D-ribose 1-phosphate + adenine</text>
        <dbReference type="Rhea" id="RHEA:27642"/>
        <dbReference type="ChEBI" id="CHEBI:16335"/>
        <dbReference type="ChEBI" id="CHEBI:16708"/>
        <dbReference type="ChEBI" id="CHEBI:43474"/>
        <dbReference type="ChEBI" id="CHEBI:57720"/>
        <dbReference type="EC" id="2.4.2.1"/>
    </reaction>
    <physiologicalReaction direction="left-to-right" evidence="8">
        <dbReference type="Rhea" id="RHEA:27643"/>
    </physiologicalReaction>
</comment>
<dbReference type="InterPro" id="IPR011324">
    <property type="entry name" value="Cytotoxic_necrot_fac-like_cat"/>
</dbReference>
<evidence type="ECO:0000256" key="8">
    <source>
        <dbReference type="ARBA" id="ARBA00048968"/>
    </source>
</evidence>
<keyword evidence="4" id="KW-0479">Metal-binding</keyword>
<evidence type="ECO:0000256" key="6">
    <source>
        <dbReference type="ARBA" id="ARBA00022833"/>
    </source>
</evidence>
<dbReference type="CDD" id="cd16833">
    <property type="entry name" value="YfiH"/>
    <property type="match status" value="1"/>
</dbReference>
<comment type="catalytic activity">
    <reaction evidence="1">
        <text>inosine + phosphate = alpha-D-ribose 1-phosphate + hypoxanthine</text>
        <dbReference type="Rhea" id="RHEA:27646"/>
        <dbReference type="ChEBI" id="CHEBI:17368"/>
        <dbReference type="ChEBI" id="CHEBI:17596"/>
        <dbReference type="ChEBI" id="CHEBI:43474"/>
        <dbReference type="ChEBI" id="CHEBI:57720"/>
        <dbReference type="EC" id="2.4.2.1"/>
    </reaction>
    <physiologicalReaction direction="left-to-right" evidence="1">
        <dbReference type="Rhea" id="RHEA:27647"/>
    </physiologicalReaction>
</comment>
<dbReference type="NCBIfam" id="TIGR00726">
    <property type="entry name" value="peptidoglycan editing factor PgeF"/>
    <property type="match status" value="1"/>
</dbReference>
<sequence>MLEPGNNGTQLVRTPGLSRFDEIDHGFFSRHGGVSQGELASLNIGTAVNDDPDLVTKNRLAIARAMGADRLAFVKQVHGKEVVVLDSAPDPSSDPLWQTNLEADAIVTNLPGVFCAIAVADCQPILLYDPEKKAVGAVHSGWRGSLQNIAAHAVEAMVQAFGCNPAGMIAAIGPSLGACCAEFIHYRTEIPEKFWKYKDEKDHFDFWAVTRDQLTAAGLEGRNIDCANICTKCTPEHFFSYRASHAAGRFAGVIGLKPA</sequence>
<dbReference type="GO" id="GO:0016787">
    <property type="term" value="F:hydrolase activity"/>
    <property type="evidence" value="ECO:0007669"/>
    <property type="project" value="UniProtKB-KW"/>
</dbReference>
<dbReference type="Pfam" id="PF02578">
    <property type="entry name" value="Cu-oxidase_4"/>
    <property type="match status" value="1"/>
</dbReference>
<evidence type="ECO:0000313" key="11">
    <source>
        <dbReference type="EMBL" id="ACL03637.1"/>
    </source>
</evidence>
<keyword evidence="6" id="KW-0862">Zinc</keyword>
<dbReference type="SUPFAM" id="SSF64438">
    <property type="entry name" value="CNF1/YfiH-like putative cysteine hydrolases"/>
    <property type="match status" value="1"/>
</dbReference>
<evidence type="ECO:0000256" key="1">
    <source>
        <dbReference type="ARBA" id="ARBA00000553"/>
    </source>
</evidence>
<evidence type="ECO:0000256" key="3">
    <source>
        <dbReference type="ARBA" id="ARBA00022679"/>
    </source>
</evidence>
<evidence type="ECO:0000256" key="2">
    <source>
        <dbReference type="ARBA" id="ARBA00007353"/>
    </source>
</evidence>
<dbReference type="KEGG" id="dal:Dalk_1940"/>
<comment type="catalytic activity">
    <reaction evidence="7">
        <text>adenosine + H2O + H(+) = inosine + NH4(+)</text>
        <dbReference type="Rhea" id="RHEA:24408"/>
        <dbReference type="ChEBI" id="CHEBI:15377"/>
        <dbReference type="ChEBI" id="CHEBI:15378"/>
        <dbReference type="ChEBI" id="CHEBI:16335"/>
        <dbReference type="ChEBI" id="CHEBI:17596"/>
        <dbReference type="ChEBI" id="CHEBI:28938"/>
        <dbReference type="EC" id="3.5.4.4"/>
    </reaction>
    <physiologicalReaction direction="left-to-right" evidence="7">
        <dbReference type="Rhea" id="RHEA:24409"/>
    </physiologicalReaction>
</comment>
<evidence type="ECO:0000256" key="9">
    <source>
        <dbReference type="ARBA" id="ARBA00049893"/>
    </source>
</evidence>
<dbReference type="Proteomes" id="UP000000739">
    <property type="component" value="Chromosome"/>
</dbReference>
<dbReference type="GO" id="GO:0005507">
    <property type="term" value="F:copper ion binding"/>
    <property type="evidence" value="ECO:0007669"/>
    <property type="project" value="TreeGrafter"/>
</dbReference>
<name>B8FEW0_DESAL</name>
<dbReference type="InterPro" id="IPR003730">
    <property type="entry name" value="Cu_polyphenol_OxRdtase"/>
</dbReference>
<comment type="catalytic activity">
    <reaction evidence="9">
        <text>S-methyl-5'-thioadenosine + phosphate = 5-(methylsulfanyl)-alpha-D-ribose 1-phosphate + adenine</text>
        <dbReference type="Rhea" id="RHEA:11852"/>
        <dbReference type="ChEBI" id="CHEBI:16708"/>
        <dbReference type="ChEBI" id="CHEBI:17509"/>
        <dbReference type="ChEBI" id="CHEBI:43474"/>
        <dbReference type="ChEBI" id="CHEBI:58533"/>
        <dbReference type="EC" id="2.4.2.28"/>
    </reaction>
    <physiologicalReaction direction="left-to-right" evidence="9">
        <dbReference type="Rhea" id="RHEA:11853"/>
    </physiologicalReaction>
</comment>
<protein>
    <recommendedName>
        <fullName evidence="10">Purine nucleoside phosphorylase</fullName>
    </recommendedName>
</protein>
<organism evidence="11 12">
    <name type="scientific">Desulfatibacillum aliphaticivorans</name>
    <dbReference type="NCBI Taxonomy" id="218208"/>
    <lineage>
        <taxon>Bacteria</taxon>
        <taxon>Pseudomonadati</taxon>
        <taxon>Thermodesulfobacteriota</taxon>
        <taxon>Desulfobacteria</taxon>
        <taxon>Desulfobacterales</taxon>
        <taxon>Desulfatibacillaceae</taxon>
        <taxon>Desulfatibacillum</taxon>
    </lineage>
</organism>
<comment type="similarity">
    <text evidence="2 10">Belongs to the purine nucleoside phosphorylase YfiH/LACC1 family.</text>
</comment>
<keyword evidence="12" id="KW-1185">Reference proteome</keyword>
<evidence type="ECO:0000256" key="4">
    <source>
        <dbReference type="ARBA" id="ARBA00022723"/>
    </source>
</evidence>
<dbReference type="PANTHER" id="PTHR30616:SF2">
    <property type="entry name" value="PURINE NUCLEOSIDE PHOSPHORYLASE LACC1"/>
    <property type="match status" value="1"/>
</dbReference>
<proteinExistence type="inferred from homology"/>
<dbReference type="InterPro" id="IPR038371">
    <property type="entry name" value="Cu_polyphenol_OxRdtase_sf"/>
</dbReference>
<dbReference type="RefSeq" id="WP_012611067.1">
    <property type="nucleotide sequence ID" value="NC_011768.1"/>
</dbReference>
<gene>
    <name evidence="11" type="ordered locus">Dalk_1940</name>
</gene>
<evidence type="ECO:0000256" key="10">
    <source>
        <dbReference type="RuleBase" id="RU361274"/>
    </source>
</evidence>
<evidence type="ECO:0000313" key="12">
    <source>
        <dbReference type="Proteomes" id="UP000000739"/>
    </source>
</evidence>
<evidence type="ECO:0000256" key="7">
    <source>
        <dbReference type="ARBA" id="ARBA00047989"/>
    </source>
</evidence>
<dbReference type="GO" id="GO:0017061">
    <property type="term" value="F:S-methyl-5-thioadenosine phosphorylase activity"/>
    <property type="evidence" value="ECO:0007669"/>
    <property type="project" value="UniProtKB-EC"/>
</dbReference>
<dbReference type="AlphaFoldDB" id="B8FEW0"/>
<dbReference type="PANTHER" id="PTHR30616">
    <property type="entry name" value="UNCHARACTERIZED PROTEIN YFIH"/>
    <property type="match status" value="1"/>
</dbReference>
<keyword evidence="3" id="KW-0808">Transferase</keyword>
<dbReference type="eggNOG" id="COG1496">
    <property type="taxonomic scope" value="Bacteria"/>
</dbReference>
<reference evidence="11 12" key="1">
    <citation type="journal article" date="2012" name="Environ. Microbiol.">
        <title>The genome sequence of Desulfatibacillum alkenivorans AK-01: a blueprint for anaerobic alkane oxidation.</title>
        <authorList>
            <person name="Callaghan A.V."/>
            <person name="Morris B.E."/>
            <person name="Pereira I.A."/>
            <person name="McInerney M.J."/>
            <person name="Austin R.N."/>
            <person name="Groves J.T."/>
            <person name="Kukor J.J."/>
            <person name="Suflita J.M."/>
            <person name="Young L.Y."/>
            <person name="Zylstra G.J."/>
            <person name="Wawrik B."/>
        </authorList>
    </citation>
    <scope>NUCLEOTIDE SEQUENCE [LARGE SCALE GENOMIC DNA]</scope>
    <source>
        <strain evidence="11 12">AK-01</strain>
    </source>
</reference>
<dbReference type="HOGENOM" id="CLU_065784_0_0_7"/>
<dbReference type="EMBL" id="CP001322">
    <property type="protein sequence ID" value="ACL03637.1"/>
    <property type="molecule type" value="Genomic_DNA"/>
</dbReference>
<dbReference type="Gene3D" id="3.60.140.10">
    <property type="entry name" value="CNF1/YfiH-like putative cysteine hydrolases"/>
    <property type="match status" value="1"/>
</dbReference>
<keyword evidence="5" id="KW-0378">Hydrolase</keyword>